<evidence type="ECO:0000313" key="1">
    <source>
        <dbReference type="EMBL" id="RYJ40402.1"/>
    </source>
</evidence>
<dbReference type="Proteomes" id="UP000289775">
    <property type="component" value="Unassembled WGS sequence"/>
</dbReference>
<keyword evidence="2" id="KW-1185">Reference proteome</keyword>
<comment type="caution">
    <text evidence="1">The sequence shown here is derived from an EMBL/GenBank/DDBJ whole genome shotgun (WGS) entry which is preliminary data.</text>
</comment>
<proteinExistence type="predicted"/>
<gene>
    <name evidence="1" type="ORF">NU09_3443</name>
</gene>
<accession>A0A444W3W0</accession>
<reference evidence="1 2" key="1">
    <citation type="submission" date="2014-12" db="EMBL/GenBank/DDBJ databases">
        <title>Genome sequence of Flavobacterium beibuense RSKm HC5.</title>
        <authorList>
            <person name="Kim J.F."/>
            <person name="Song J.Y."/>
            <person name="Kwak M.-J."/>
            <person name="Lee S.-W."/>
        </authorList>
    </citation>
    <scope>NUCLEOTIDE SEQUENCE [LARGE SCALE GENOMIC DNA]</scope>
    <source>
        <strain evidence="1 2">RSKm HC5</strain>
    </source>
</reference>
<dbReference type="AlphaFoldDB" id="A0A444W3W0"/>
<protein>
    <submittedName>
        <fullName evidence="1">Uncharacterized protein</fullName>
    </submittedName>
</protein>
<sequence>MVCAVEVAVNWYQTSALLSAVQVVPCVETVACVKLAVLPAAQISVGLTVNVVAPEQSSFTGGGSRFSFKL</sequence>
<organism evidence="1 2">
    <name type="scientific">Flavobacterium beibuense</name>
    <dbReference type="NCBI Taxonomy" id="657326"/>
    <lineage>
        <taxon>Bacteria</taxon>
        <taxon>Pseudomonadati</taxon>
        <taxon>Bacteroidota</taxon>
        <taxon>Flavobacteriia</taxon>
        <taxon>Flavobacteriales</taxon>
        <taxon>Flavobacteriaceae</taxon>
        <taxon>Flavobacterium</taxon>
    </lineage>
</organism>
<name>A0A444W3W0_9FLAO</name>
<evidence type="ECO:0000313" key="2">
    <source>
        <dbReference type="Proteomes" id="UP000289775"/>
    </source>
</evidence>
<dbReference type="EMBL" id="JUIW01000017">
    <property type="protein sequence ID" value="RYJ40402.1"/>
    <property type="molecule type" value="Genomic_DNA"/>
</dbReference>